<evidence type="ECO:0000313" key="3">
    <source>
        <dbReference type="Proteomes" id="UP000237105"/>
    </source>
</evidence>
<dbReference type="CDD" id="cd09272">
    <property type="entry name" value="RNase_HI_RT_Ty1"/>
    <property type="match status" value="1"/>
</dbReference>
<evidence type="ECO:0000313" key="2">
    <source>
        <dbReference type="EMBL" id="PON53958.1"/>
    </source>
</evidence>
<dbReference type="PANTHER" id="PTHR11439:SF450">
    <property type="entry name" value="REVERSE TRANSCRIPTASE TY1_COPIA-TYPE DOMAIN-CONTAINING PROTEIN"/>
    <property type="match status" value="1"/>
</dbReference>
<name>A0A2P5BYS4_PARAD</name>
<dbReference type="OrthoDB" id="1165052at2759"/>
<dbReference type="AlphaFoldDB" id="A0A2P5BYS4"/>
<dbReference type="EMBL" id="JXTB01000200">
    <property type="protein sequence ID" value="PON53958.1"/>
    <property type="molecule type" value="Genomic_DNA"/>
</dbReference>
<accession>A0A2P5BYS4</accession>
<organism evidence="2 3">
    <name type="scientific">Parasponia andersonii</name>
    <name type="common">Sponia andersonii</name>
    <dbReference type="NCBI Taxonomy" id="3476"/>
    <lineage>
        <taxon>Eukaryota</taxon>
        <taxon>Viridiplantae</taxon>
        <taxon>Streptophyta</taxon>
        <taxon>Embryophyta</taxon>
        <taxon>Tracheophyta</taxon>
        <taxon>Spermatophyta</taxon>
        <taxon>Magnoliopsida</taxon>
        <taxon>eudicotyledons</taxon>
        <taxon>Gunneridae</taxon>
        <taxon>Pentapetalae</taxon>
        <taxon>rosids</taxon>
        <taxon>fabids</taxon>
        <taxon>Rosales</taxon>
        <taxon>Cannabaceae</taxon>
        <taxon>Parasponia</taxon>
    </lineage>
</organism>
<evidence type="ECO:0000256" key="1">
    <source>
        <dbReference type="SAM" id="SignalP"/>
    </source>
</evidence>
<keyword evidence="1" id="KW-0732">Signal</keyword>
<feature type="chain" id="PRO_5015170003" evidence="1">
    <location>
        <begin position="23"/>
        <end position="136"/>
    </location>
</feature>
<sequence>MLRNRMWWLGLVLNLSTYCALSHVVAEVIWLQSLFKVIGVSLTSRCPILWCDNMGVGALASNPVFHSRTKHIEVDIHFIRETVINKELEVRYVPSKEQVVDVLTKPLNEEKFLYFRDKLKVHRSPFSLGGSVKKFL</sequence>
<gene>
    <name evidence="2" type="ORF">PanWU01x14_198360</name>
</gene>
<dbReference type="PANTHER" id="PTHR11439">
    <property type="entry name" value="GAG-POL-RELATED RETROTRANSPOSON"/>
    <property type="match status" value="1"/>
</dbReference>
<keyword evidence="3" id="KW-1185">Reference proteome</keyword>
<protein>
    <submittedName>
        <fullName evidence="2">Uncharacterized protein</fullName>
    </submittedName>
</protein>
<feature type="signal peptide" evidence="1">
    <location>
        <begin position="1"/>
        <end position="22"/>
    </location>
</feature>
<proteinExistence type="predicted"/>
<dbReference type="Proteomes" id="UP000237105">
    <property type="component" value="Unassembled WGS sequence"/>
</dbReference>
<dbReference type="STRING" id="3476.A0A2P5BYS4"/>
<reference evidence="3" key="1">
    <citation type="submission" date="2016-06" db="EMBL/GenBank/DDBJ databases">
        <title>Parallel loss of symbiosis genes in relatives of nitrogen-fixing non-legume Parasponia.</title>
        <authorList>
            <person name="Van Velzen R."/>
            <person name="Holmer R."/>
            <person name="Bu F."/>
            <person name="Rutten L."/>
            <person name="Van Zeijl A."/>
            <person name="Liu W."/>
            <person name="Santuari L."/>
            <person name="Cao Q."/>
            <person name="Sharma T."/>
            <person name="Shen D."/>
            <person name="Roswanjaya Y."/>
            <person name="Wardhani T."/>
            <person name="Kalhor M.S."/>
            <person name="Jansen J."/>
            <person name="Van den Hoogen J."/>
            <person name="Gungor B."/>
            <person name="Hartog M."/>
            <person name="Hontelez J."/>
            <person name="Verver J."/>
            <person name="Yang W.-C."/>
            <person name="Schijlen E."/>
            <person name="Repin R."/>
            <person name="Schilthuizen M."/>
            <person name="Schranz E."/>
            <person name="Heidstra R."/>
            <person name="Miyata K."/>
            <person name="Fedorova E."/>
            <person name="Kohlen W."/>
            <person name="Bisseling T."/>
            <person name="Smit S."/>
            <person name="Geurts R."/>
        </authorList>
    </citation>
    <scope>NUCLEOTIDE SEQUENCE [LARGE SCALE GENOMIC DNA]</scope>
    <source>
        <strain evidence="3">cv. WU1-14</strain>
    </source>
</reference>
<comment type="caution">
    <text evidence="2">The sequence shown here is derived from an EMBL/GenBank/DDBJ whole genome shotgun (WGS) entry which is preliminary data.</text>
</comment>